<evidence type="ECO:0000313" key="2">
    <source>
        <dbReference type="Proteomes" id="UP001634007"/>
    </source>
</evidence>
<reference evidence="1 2" key="1">
    <citation type="submission" date="2024-11" db="EMBL/GenBank/DDBJ databases">
        <title>Chromosome-level genome assembly of Eucalyptus globulus Labill. provides insights into its genome evolution.</title>
        <authorList>
            <person name="Li X."/>
        </authorList>
    </citation>
    <scope>NUCLEOTIDE SEQUENCE [LARGE SCALE GENOMIC DNA]</scope>
    <source>
        <strain evidence="1">CL2024</strain>
        <tissue evidence="1">Fresh tender leaves</tissue>
    </source>
</reference>
<gene>
    <name evidence="1" type="ORF">ACJRO7_019429</name>
</gene>
<sequence>MSLLARVNALESQSGKVGDGLMQLTVYTWSVRTKQQLHLCGPGIVMGRVEFEEATKFECSAIDARRRRTKVEILCTLHTWYRKLSYEREAKSIEQRGLDLQAQKFLRHVYPPCKANTGSCGAHDDDLDGWMHREAEGQKLKQGNLALKNSISAKNL</sequence>
<name>A0ABD3KGE4_EUCGL</name>
<dbReference type="AlphaFoldDB" id="A0ABD3KGE4"/>
<proteinExistence type="predicted"/>
<dbReference type="EMBL" id="JBJKBG010000005">
    <property type="protein sequence ID" value="KAL3737904.1"/>
    <property type="molecule type" value="Genomic_DNA"/>
</dbReference>
<organism evidence="1 2">
    <name type="scientific">Eucalyptus globulus</name>
    <name type="common">Tasmanian blue gum</name>
    <dbReference type="NCBI Taxonomy" id="34317"/>
    <lineage>
        <taxon>Eukaryota</taxon>
        <taxon>Viridiplantae</taxon>
        <taxon>Streptophyta</taxon>
        <taxon>Embryophyta</taxon>
        <taxon>Tracheophyta</taxon>
        <taxon>Spermatophyta</taxon>
        <taxon>Magnoliopsida</taxon>
        <taxon>eudicotyledons</taxon>
        <taxon>Gunneridae</taxon>
        <taxon>Pentapetalae</taxon>
        <taxon>rosids</taxon>
        <taxon>malvids</taxon>
        <taxon>Myrtales</taxon>
        <taxon>Myrtaceae</taxon>
        <taxon>Myrtoideae</taxon>
        <taxon>Eucalypteae</taxon>
        <taxon>Eucalyptus</taxon>
    </lineage>
</organism>
<comment type="caution">
    <text evidence="1">The sequence shown here is derived from an EMBL/GenBank/DDBJ whole genome shotgun (WGS) entry which is preliminary data.</text>
</comment>
<accession>A0ABD3KGE4</accession>
<dbReference type="Proteomes" id="UP001634007">
    <property type="component" value="Unassembled WGS sequence"/>
</dbReference>
<protein>
    <submittedName>
        <fullName evidence="1">Uncharacterized protein</fullName>
    </submittedName>
</protein>
<keyword evidence="2" id="KW-1185">Reference proteome</keyword>
<evidence type="ECO:0000313" key="1">
    <source>
        <dbReference type="EMBL" id="KAL3737904.1"/>
    </source>
</evidence>